<evidence type="ECO:0000313" key="3">
    <source>
        <dbReference type="Proteomes" id="UP000827092"/>
    </source>
</evidence>
<feature type="compositionally biased region" description="Basic residues" evidence="1">
    <location>
        <begin position="121"/>
        <end position="140"/>
    </location>
</feature>
<keyword evidence="3" id="KW-1185">Reference proteome</keyword>
<protein>
    <submittedName>
        <fullName evidence="2">Uncharacterized protein</fullName>
    </submittedName>
</protein>
<proteinExistence type="predicted"/>
<accession>A0AAV6U7K3</accession>
<dbReference type="AlphaFoldDB" id="A0AAV6U7K3"/>
<dbReference type="Proteomes" id="UP000827092">
    <property type="component" value="Unassembled WGS sequence"/>
</dbReference>
<gene>
    <name evidence="2" type="ORF">JTE90_019190</name>
</gene>
<dbReference type="EMBL" id="JAFNEN010000618">
    <property type="protein sequence ID" value="KAG8179585.1"/>
    <property type="molecule type" value="Genomic_DNA"/>
</dbReference>
<evidence type="ECO:0000313" key="2">
    <source>
        <dbReference type="EMBL" id="KAG8179585.1"/>
    </source>
</evidence>
<sequence length="202" mass="22873">MTQGITRNPYTSGFGVIQWGKLVCPTARPNCPGKCPKLCVGVLRERHCPPPLIPVLFAEDNCYLPRRKEMMSWNKWIGCPSLTRVGSLRVGCCRRITNGRTHTFRICVSCKVFGKSERNRKDKWKRGRRDSYSRHSRKPAYTKPINPATMTTFTTGDQATIHNYKTQETGQQFPKKGPATEMNQGPIGKSRALANYLVRVAL</sequence>
<feature type="region of interest" description="Disordered" evidence="1">
    <location>
        <begin position="121"/>
        <end position="148"/>
    </location>
</feature>
<evidence type="ECO:0000256" key="1">
    <source>
        <dbReference type="SAM" id="MobiDB-lite"/>
    </source>
</evidence>
<reference evidence="2 3" key="1">
    <citation type="journal article" date="2022" name="Nat. Ecol. Evol.">
        <title>A masculinizing supergene underlies an exaggerated male reproductive morph in a spider.</title>
        <authorList>
            <person name="Hendrickx F."/>
            <person name="De Corte Z."/>
            <person name="Sonet G."/>
            <person name="Van Belleghem S.M."/>
            <person name="Kostlbacher S."/>
            <person name="Vangestel C."/>
        </authorList>
    </citation>
    <scope>NUCLEOTIDE SEQUENCE [LARGE SCALE GENOMIC DNA]</scope>
    <source>
        <strain evidence="2">W744_W776</strain>
    </source>
</reference>
<comment type="caution">
    <text evidence="2">The sequence shown here is derived from an EMBL/GenBank/DDBJ whole genome shotgun (WGS) entry which is preliminary data.</text>
</comment>
<organism evidence="2 3">
    <name type="scientific">Oedothorax gibbosus</name>
    <dbReference type="NCBI Taxonomy" id="931172"/>
    <lineage>
        <taxon>Eukaryota</taxon>
        <taxon>Metazoa</taxon>
        <taxon>Ecdysozoa</taxon>
        <taxon>Arthropoda</taxon>
        <taxon>Chelicerata</taxon>
        <taxon>Arachnida</taxon>
        <taxon>Araneae</taxon>
        <taxon>Araneomorphae</taxon>
        <taxon>Entelegynae</taxon>
        <taxon>Araneoidea</taxon>
        <taxon>Linyphiidae</taxon>
        <taxon>Erigoninae</taxon>
        <taxon>Oedothorax</taxon>
    </lineage>
</organism>
<name>A0AAV6U7K3_9ARAC</name>